<sequence length="117" mass="13360">MTRTLAASMKEEALKRESFYGPAAATTFGAANRLLSFLQHNAAILVDYARARRAGRRISTAPAESVMNHLINRRLSKRQQMRWSINGAHYLLQARVELLDGKLEEQFICKYPHFRSP</sequence>
<organism evidence="1 2">
    <name type="scientific">Cupriavidus necator</name>
    <name type="common">Alcaligenes eutrophus</name>
    <name type="synonym">Ralstonia eutropha</name>
    <dbReference type="NCBI Taxonomy" id="106590"/>
    <lineage>
        <taxon>Bacteria</taxon>
        <taxon>Pseudomonadati</taxon>
        <taxon>Pseudomonadota</taxon>
        <taxon>Betaproteobacteria</taxon>
        <taxon>Burkholderiales</taxon>
        <taxon>Burkholderiaceae</taxon>
        <taxon>Cupriavidus</taxon>
    </lineage>
</organism>
<proteinExistence type="predicted"/>
<gene>
    <name evidence="1" type="ORF">DDK22_00040</name>
</gene>
<accession>A0A367PTL9</accession>
<dbReference type="AlphaFoldDB" id="A0A367PTL9"/>
<protein>
    <submittedName>
        <fullName evidence="1">Uncharacterized protein</fullName>
    </submittedName>
</protein>
<comment type="caution">
    <text evidence="1">The sequence shown here is derived from an EMBL/GenBank/DDBJ whole genome shotgun (WGS) entry which is preliminary data.</text>
</comment>
<dbReference type="EMBL" id="QDHA01000001">
    <property type="protein sequence ID" value="RCJ10406.1"/>
    <property type="molecule type" value="Genomic_DNA"/>
</dbReference>
<reference evidence="1 2" key="1">
    <citation type="submission" date="2018-04" db="EMBL/GenBank/DDBJ databases">
        <title>Cupriavidus necator CR12 genome sequencing and assembly.</title>
        <authorList>
            <person name="Ben Fekih I."/>
            <person name="Mazhar H.S."/>
            <person name="Bello S.K."/>
            <person name="Rensing C."/>
        </authorList>
    </citation>
    <scope>NUCLEOTIDE SEQUENCE [LARGE SCALE GENOMIC DNA]</scope>
    <source>
        <strain evidence="1 2">CR12</strain>
    </source>
</reference>
<evidence type="ECO:0000313" key="1">
    <source>
        <dbReference type="EMBL" id="RCJ10406.1"/>
    </source>
</evidence>
<dbReference type="Proteomes" id="UP000253501">
    <property type="component" value="Unassembled WGS sequence"/>
</dbReference>
<name>A0A367PTL9_CUPNE</name>
<evidence type="ECO:0000313" key="2">
    <source>
        <dbReference type="Proteomes" id="UP000253501"/>
    </source>
</evidence>